<evidence type="ECO:0000313" key="4">
    <source>
        <dbReference type="Proteomes" id="UP001172082"/>
    </source>
</evidence>
<keyword evidence="2" id="KW-0732">Signal</keyword>
<protein>
    <recommendedName>
        <fullName evidence="5">Lipoprotein</fullName>
    </recommendedName>
</protein>
<feature type="compositionally biased region" description="Acidic residues" evidence="1">
    <location>
        <begin position="47"/>
        <end position="56"/>
    </location>
</feature>
<feature type="region of interest" description="Disordered" evidence="1">
    <location>
        <begin position="24"/>
        <end position="59"/>
    </location>
</feature>
<name>A0ABT8KM84_9BACT</name>
<feature type="chain" id="PRO_5045251454" description="Lipoprotein" evidence="2">
    <location>
        <begin position="21"/>
        <end position="173"/>
    </location>
</feature>
<dbReference type="RefSeq" id="WP_346751163.1">
    <property type="nucleotide sequence ID" value="NZ_JAUJEA010000002.1"/>
</dbReference>
<feature type="signal peptide" evidence="2">
    <location>
        <begin position="1"/>
        <end position="20"/>
    </location>
</feature>
<dbReference type="InterPro" id="IPR013783">
    <property type="entry name" value="Ig-like_fold"/>
</dbReference>
<keyword evidence="4" id="KW-1185">Reference proteome</keyword>
<feature type="compositionally biased region" description="Basic and acidic residues" evidence="1">
    <location>
        <begin position="149"/>
        <end position="173"/>
    </location>
</feature>
<sequence>MKQKFLAVAFFLAITLVSTVGCSQHTKSGEAKNKKEARGEHARDEGGEGEGEEDGTELGLNEVYDQVKRGTRMILKYDKSSNSFIGTVKNIGNKNLEKVRVEVHLSNGKELGPTTPVNLSPGETKKIVLKATSRNFKGWTTHAEVGGEEGEHGKEGEHGEGGERHEGREGEHN</sequence>
<organism evidence="3 4">
    <name type="scientific">Splendidivirga corallicola</name>
    <dbReference type="NCBI Taxonomy" id="3051826"/>
    <lineage>
        <taxon>Bacteria</taxon>
        <taxon>Pseudomonadati</taxon>
        <taxon>Bacteroidota</taxon>
        <taxon>Cytophagia</taxon>
        <taxon>Cytophagales</taxon>
        <taxon>Splendidivirgaceae</taxon>
        <taxon>Splendidivirga</taxon>
    </lineage>
</organism>
<feature type="region of interest" description="Disordered" evidence="1">
    <location>
        <begin position="135"/>
        <end position="173"/>
    </location>
</feature>
<dbReference type="Proteomes" id="UP001172082">
    <property type="component" value="Unassembled WGS sequence"/>
</dbReference>
<evidence type="ECO:0000256" key="1">
    <source>
        <dbReference type="SAM" id="MobiDB-lite"/>
    </source>
</evidence>
<gene>
    <name evidence="3" type="ORF">QQ008_07185</name>
</gene>
<evidence type="ECO:0000256" key="2">
    <source>
        <dbReference type="SAM" id="SignalP"/>
    </source>
</evidence>
<reference evidence="3" key="1">
    <citation type="submission" date="2023-06" db="EMBL/GenBank/DDBJ databases">
        <title>Genomic of Parafulvivirga corallium.</title>
        <authorList>
            <person name="Wang G."/>
        </authorList>
    </citation>
    <scope>NUCLEOTIDE SEQUENCE</scope>
    <source>
        <strain evidence="3">BMA10</strain>
    </source>
</reference>
<evidence type="ECO:0000313" key="3">
    <source>
        <dbReference type="EMBL" id="MDN5201137.1"/>
    </source>
</evidence>
<dbReference type="PROSITE" id="PS51257">
    <property type="entry name" value="PROKAR_LIPOPROTEIN"/>
    <property type="match status" value="1"/>
</dbReference>
<accession>A0ABT8KM84</accession>
<dbReference type="Gene3D" id="2.60.40.10">
    <property type="entry name" value="Immunoglobulins"/>
    <property type="match status" value="1"/>
</dbReference>
<dbReference type="EMBL" id="JAUJEA010000002">
    <property type="protein sequence ID" value="MDN5201137.1"/>
    <property type="molecule type" value="Genomic_DNA"/>
</dbReference>
<feature type="compositionally biased region" description="Basic and acidic residues" evidence="1">
    <location>
        <begin position="27"/>
        <end position="46"/>
    </location>
</feature>
<comment type="caution">
    <text evidence="3">The sequence shown here is derived from an EMBL/GenBank/DDBJ whole genome shotgun (WGS) entry which is preliminary data.</text>
</comment>
<proteinExistence type="predicted"/>
<evidence type="ECO:0008006" key="5">
    <source>
        <dbReference type="Google" id="ProtNLM"/>
    </source>
</evidence>